<proteinExistence type="predicted"/>
<dbReference type="Proteomes" id="UP000645257">
    <property type="component" value="Unassembled WGS sequence"/>
</dbReference>
<gene>
    <name evidence="1" type="ORF">GCM10011289_05680</name>
</gene>
<accession>A0A918NYL9</accession>
<comment type="caution">
    <text evidence="1">The sequence shown here is derived from an EMBL/GenBank/DDBJ whole genome shotgun (WGS) entry which is preliminary data.</text>
</comment>
<reference evidence="1" key="2">
    <citation type="submission" date="2020-09" db="EMBL/GenBank/DDBJ databases">
        <authorList>
            <person name="Sun Q."/>
            <person name="Kim S."/>
        </authorList>
    </citation>
    <scope>NUCLEOTIDE SEQUENCE</scope>
    <source>
        <strain evidence="1">KCTC 32182</strain>
    </source>
</reference>
<reference evidence="1" key="1">
    <citation type="journal article" date="2014" name="Int. J. Syst. Evol. Microbiol.">
        <title>Complete genome sequence of Corynebacterium casei LMG S-19264T (=DSM 44701T), isolated from a smear-ripened cheese.</title>
        <authorList>
            <consortium name="US DOE Joint Genome Institute (JGI-PGF)"/>
            <person name="Walter F."/>
            <person name="Albersmeier A."/>
            <person name="Kalinowski J."/>
            <person name="Ruckert C."/>
        </authorList>
    </citation>
    <scope>NUCLEOTIDE SEQUENCE</scope>
    <source>
        <strain evidence="1">KCTC 32182</strain>
    </source>
</reference>
<protein>
    <submittedName>
        <fullName evidence="1">Uncharacterized protein</fullName>
    </submittedName>
</protein>
<evidence type="ECO:0000313" key="1">
    <source>
        <dbReference type="EMBL" id="GGY06118.1"/>
    </source>
</evidence>
<name>A0A918NYL9_9NEIS</name>
<organism evidence="1 2">
    <name type="scientific">Paludibacterium paludis</name>
    <dbReference type="NCBI Taxonomy" id="1225769"/>
    <lineage>
        <taxon>Bacteria</taxon>
        <taxon>Pseudomonadati</taxon>
        <taxon>Pseudomonadota</taxon>
        <taxon>Betaproteobacteria</taxon>
        <taxon>Neisseriales</taxon>
        <taxon>Chromobacteriaceae</taxon>
        <taxon>Paludibacterium</taxon>
    </lineage>
</organism>
<dbReference type="AlphaFoldDB" id="A0A918NYL9"/>
<sequence>METLFSRLTEGGGDCDQNRLLDFSEEIAAKMESACRALSALRPSAMARLRGGFSLLTSRDNALLVEHIDLSLQKVRERADAAAQENWRCLSAEG</sequence>
<keyword evidence="2" id="KW-1185">Reference proteome</keyword>
<evidence type="ECO:0000313" key="2">
    <source>
        <dbReference type="Proteomes" id="UP000645257"/>
    </source>
</evidence>
<dbReference type="EMBL" id="BMYX01000002">
    <property type="protein sequence ID" value="GGY06118.1"/>
    <property type="molecule type" value="Genomic_DNA"/>
</dbReference>